<protein>
    <submittedName>
        <fullName evidence="2">23S rRNA (Uracil(1939)-C(5))-methyltransferase RlmD</fullName>
        <ecNumber evidence="2">2.1.1.190</ecNumber>
    </submittedName>
</protein>
<dbReference type="Proteomes" id="UP000218418">
    <property type="component" value="Chromosome"/>
</dbReference>
<accession>A0A1Z4LIF4</accession>
<dbReference type="GO" id="GO:0008168">
    <property type="term" value="F:methyltransferase activity"/>
    <property type="evidence" value="ECO:0007669"/>
    <property type="project" value="UniProtKB-KW"/>
</dbReference>
<organism evidence="2 3">
    <name type="scientific">Calothrix parasitica NIES-267</name>
    <dbReference type="NCBI Taxonomy" id="1973488"/>
    <lineage>
        <taxon>Bacteria</taxon>
        <taxon>Bacillati</taxon>
        <taxon>Cyanobacteriota</taxon>
        <taxon>Cyanophyceae</taxon>
        <taxon>Nostocales</taxon>
        <taxon>Calotrichaceae</taxon>
        <taxon>Calothrix</taxon>
    </lineage>
</organism>
<dbReference type="AlphaFoldDB" id="A0A1Z4LIF4"/>
<dbReference type="GO" id="GO:0032259">
    <property type="term" value="P:methylation"/>
    <property type="evidence" value="ECO:0007669"/>
    <property type="project" value="UniProtKB-KW"/>
</dbReference>
<evidence type="ECO:0000313" key="3">
    <source>
        <dbReference type="Proteomes" id="UP000218418"/>
    </source>
</evidence>
<keyword evidence="3" id="KW-1185">Reference proteome</keyword>
<evidence type="ECO:0000313" key="2">
    <source>
        <dbReference type="EMBL" id="BAY81001.1"/>
    </source>
</evidence>
<dbReference type="SUPFAM" id="SSF53335">
    <property type="entry name" value="S-adenosyl-L-methionine-dependent methyltransferases"/>
    <property type="match status" value="1"/>
</dbReference>
<keyword evidence="2" id="KW-0489">Methyltransferase</keyword>
<dbReference type="Pfam" id="PF13649">
    <property type="entry name" value="Methyltransf_25"/>
    <property type="match status" value="1"/>
</dbReference>
<feature type="domain" description="Methyltransferase" evidence="1">
    <location>
        <begin position="76"/>
        <end position="167"/>
    </location>
</feature>
<dbReference type="EC" id="2.1.1.190" evidence="2"/>
<dbReference type="OrthoDB" id="9791837at2"/>
<proteinExistence type="predicted"/>
<evidence type="ECO:0000259" key="1">
    <source>
        <dbReference type="Pfam" id="PF13649"/>
    </source>
</evidence>
<dbReference type="CDD" id="cd02440">
    <property type="entry name" value="AdoMet_MTases"/>
    <property type="match status" value="1"/>
</dbReference>
<dbReference type="InterPro" id="IPR029063">
    <property type="entry name" value="SAM-dependent_MTases_sf"/>
</dbReference>
<dbReference type="Gene3D" id="3.40.50.150">
    <property type="entry name" value="Vaccinia Virus protein VP39"/>
    <property type="match status" value="1"/>
</dbReference>
<name>A0A1Z4LIF4_9CYAN</name>
<keyword evidence="2" id="KW-0808">Transferase</keyword>
<sequence length="273" mass="30746">MSFTTISPEEIRQGLEKLESTIPWAHYFDFGHGIETVSPQEEKFYKKAVGLGKLGNLLIDVVPLNCRRGDIKDLRVLDLASAEGVHSITLAKAGANVLGIEGRQLYVERATFAAKVLGIDNARFQQGDVRKINPSEVGTFECVLFSGILHHLGQDSFEEMLKTLASLTEDTLIIYTHVSTEKSIERFNLKGPVKTESGYEGYLFREHKDNASEEQKYLKVRASLDNTFSFWATEKSLIDALSRVGFKSISKLMKPHLFNWDEASYRLIIVARK</sequence>
<dbReference type="EMBL" id="AP018227">
    <property type="protein sequence ID" value="BAY81001.1"/>
    <property type="molecule type" value="Genomic_DNA"/>
</dbReference>
<reference evidence="2 3" key="1">
    <citation type="submission" date="2017-06" db="EMBL/GenBank/DDBJ databases">
        <title>Genome sequencing of cyanobaciteial culture collection at National Institute for Environmental Studies (NIES).</title>
        <authorList>
            <person name="Hirose Y."/>
            <person name="Shimura Y."/>
            <person name="Fujisawa T."/>
            <person name="Nakamura Y."/>
            <person name="Kawachi M."/>
        </authorList>
    </citation>
    <scope>NUCLEOTIDE SEQUENCE [LARGE SCALE GENOMIC DNA]</scope>
    <source>
        <strain evidence="2 3">NIES-267</strain>
    </source>
</reference>
<gene>
    <name evidence="2" type="primary">rlmD</name>
    <name evidence="2" type="ORF">NIES267_04660</name>
</gene>
<dbReference type="InterPro" id="IPR041698">
    <property type="entry name" value="Methyltransf_25"/>
</dbReference>